<reference evidence="4 5" key="1">
    <citation type="submission" date="2024-03" db="EMBL/GenBank/DDBJ databases">
        <title>Aureococcus anophagefferens CCMP1851 and Kratosvirus quantuckense: Draft genome of a second virus-susceptible host strain in the model system.</title>
        <authorList>
            <person name="Chase E."/>
            <person name="Truchon A.R."/>
            <person name="Schepens W."/>
            <person name="Wilhelm S.W."/>
        </authorList>
    </citation>
    <scope>NUCLEOTIDE SEQUENCE [LARGE SCALE GENOMIC DNA]</scope>
    <source>
        <strain evidence="4 5">CCMP1851</strain>
    </source>
</reference>
<keyword evidence="1" id="KW-0028">Amino-acid biosynthesis</keyword>
<dbReference type="EMBL" id="JBBJCI010000035">
    <property type="protein sequence ID" value="KAK7253509.1"/>
    <property type="molecule type" value="Genomic_DNA"/>
</dbReference>
<dbReference type="PANTHER" id="PTHR33563">
    <property type="match status" value="1"/>
</dbReference>
<dbReference type="InterPro" id="IPR056179">
    <property type="entry name" value="DHQS_C"/>
</dbReference>
<keyword evidence="5" id="KW-1185">Reference proteome</keyword>
<evidence type="ECO:0000256" key="1">
    <source>
        <dbReference type="ARBA" id="ARBA00022605"/>
    </source>
</evidence>
<evidence type="ECO:0000259" key="3">
    <source>
        <dbReference type="Pfam" id="PF26558"/>
    </source>
</evidence>
<keyword evidence="2" id="KW-0057">Aromatic amino acid biosynthesis</keyword>
<evidence type="ECO:0000313" key="4">
    <source>
        <dbReference type="EMBL" id="KAK7253509.1"/>
    </source>
</evidence>
<proteinExistence type="predicted"/>
<organism evidence="4 5">
    <name type="scientific">Aureococcus anophagefferens</name>
    <name type="common">Harmful bloom alga</name>
    <dbReference type="NCBI Taxonomy" id="44056"/>
    <lineage>
        <taxon>Eukaryota</taxon>
        <taxon>Sar</taxon>
        <taxon>Stramenopiles</taxon>
        <taxon>Ochrophyta</taxon>
        <taxon>Pelagophyceae</taxon>
        <taxon>Pelagomonadales</taxon>
        <taxon>Pelagomonadaceae</taxon>
        <taxon>Aureococcus</taxon>
    </lineage>
</organism>
<protein>
    <submittedName>
        <fullName evidence="4">3-dehydroquinate synthase</fullName>
    </submittedName>
</protein>
<dbReference type="InterPro" id="IPR002812">
    <property type="entry name" value="DHQS"/>
</dbReference>
<feature type="domain" description="3-dehydroquinate synthase C-terminal" evidence="3">
    <location>
        <begin position="190"/>
        <end position="360"/>
    </location>
</feature>
<sequence length="361" mass="37232">MVASLGRMEVWLDARRGGSPKTLDNDLFDRVLCTEDTAAAFSNAACLVADAEADGVCKLRSKGAIAGGSTVVSCGETQKRATALVGSVDWLHVDALAGQPMIVAENLLGAAEDSGTRVACSVAEAEDVPGLAFALRRGVDALVLEDGCDAATLEAATIAKAQRAEDAADDALARDVDARDAGPTLEAWDVVGVEEGSVSDRVALDLTSLMAHDEGCLVGSSAKALALVLGETATGGFVPPRPFRCNAGPVHSYVAMADGKTKYLSEVGAGDRVLVVSGRGSRAAEVGRAKVEPRPTLRVDLQRGGKKGNVFLQQAETVRLAGAAGDPLAVTKAKAGDRVLVAFDDRGTHVGGRISVRVDER</sequence>
<gene>
    <name evidence="4" type="ORF">SO694_00001109</name>
</gene>
<name>A0ABR1GBP2_AURAN</name>
<accession>A0ABR1GBP2</accession>
<dbReference type="Pfam" id="PF26558">
    <property type="entry name" value="DHQS_2nd"/>
    <property type="match status" value="1"/>
</dbReference>
<dbReference type="PANTHER" id="PTHR33563:SF1">
    <property type="entry name" value="3-DEHYDROQUINATE SYNTHASE"/>
    <property type="match status" value="1"/>
</dbReference>
<evidence type="ECO:0000313" key="5">
    <source>
        <dbReference type="Proteomes" id="UP001363151"/>
    </source>
</evidence>
<comment type="caution">
    <text evidence="4">The sequence shown here is derived from an EMBL/GenBank/DDBJ whole genome shotgun (WGS) entry which is preliminary data.</text>
</comment>
<dbReference type="Proteomes" id="UP001363151">
    <property type="component" value="Unassembled WGS sequence"/>
</dbReference>
<evidence type="ECO:0000256" key="2">
    <source>
        <dbReference type="ARBA" id="ARBA00023141"/>
    </source>
</evidence>